<evidence type="ECO:0000313" key="2">
    <source>
        <dbReference type="Proteomes" id="UP001060085"/>
    </source>
</evidence>
<organism evidence="1 2">
    <name type="scientific">Catharanthus roseus</name>
    <name type="common">Madagascar periwinkle</name>
    <name type="synonym">Vinca rosea</name>
    <dbReference type="NCBI Taxonomy" id="4058"/>
    <lineage>
        <taxon>Eukaryota</taxon>
        <taxon>Viridiplantae</taxon>
        <taxon>Streptophyta</taxon>
        <taxon>Embryophyta</taxon>
        <taxon>Tracheophyta</taxon>
        <taxon>Spermatophyta</taxon>
        <taxon>Magnoliopsida</taxon>
        <taxon>eudicotyledons</taxon>
        <taxon>Gunneridae</taxon>
        <taxon>Pentapetalae</taxon>
        <taxon>asterids</taxon>
        <taxon>lamiids</taxon>
        <taxon>Gentianales</taxon>
        <taxon>Apocynaceae</taxon>
        <taxon>Rauvolfioideae</taxon>
        <taxon>Vinceae</taxon>
        <taxon>Catharanthinae</taxon>
        <taxon>Catharanthus</taxon>
    </lineage>
</organism>
<dbReference type="EMBL" id="CM044704">
    <property type="protein sequence ID" value="KAI5665959.1"/>
    <property type="molecule type" value="Genomic_DNA"/>
</dbReference>
<name>A0ACC0AZJ8_CATRO</name>
<comment type="caution">
    <text evidence="1">The sequence shown here is derived from an EMBL/GenBank/DDBJ whole genome shotgun (WGS) entry which is preliminary data.</text>
</comment>
<accession>A0ACC0AZJ8</accession>
<reference evidence="2" key="1">
    <citation type="journal article" date="2023" name="Nat. Plants">
        <title>Single-cell RNA sequencing provides a high-resolution roadmap for understanding the multicellular compartmentation of specialized metabolism.</title>
        <authorList>
            <person name="Sun S."/>
            <person name="Shen X."/>
            <person name="Li Y."/>
            <person name="Li Y."/>
            <person name="Wang S."/>
            <person name="Li R."/>
            <person name="Zhang H."/>
            <person name="Shen G."/>
            <person name="Guo B."/>
            <person name="Wei J."/>
            <person name="Xu J."/>
            <person name="St-Pierre B."/>
            <person name="Chen S."/>
            <person name="Sun C."/>
        </authorList>
    </citation>
    <scope>NUCLEOTIDE SEQUENCE [LARGE SCALE GENOMIC DNA]</scope>
</reference>
<keyword evidence="2" id="KW-1185">Reference proteome</keyword>
<sequence>MSLSSSIARPPGAHSSTSLSLQVKASKTVNIGRDSRWSLQGMTALVTGGTRGIGYAIVEELAGLGAIVHTCARNESELRKCLKNWEDNEESFGVTGSVCDVSSRVDREKLMGTVSSVFNGKLNILVNNVGKNIRKPMVDFTAEEFSTLFSTNFESVFHLSQLAYPLLKASGAGSVVFTSSVSGFVSLQSMSVQGATKGAINQLTKNLACEWAKDNIRSNAVAPWYIKTSMVEQVLSDEEYLEKVYDRTPLRRLGDPSEVSSLVAFLCLPASSYITGQIICIDGGMSINGFYPNSE</sequence>
<protein>
    <submittedName>
        <fullName evidence="1">Uncharacterized protein</fullName>
    </submittedName>
</protein>
<evidence type="ECO:0000313" key="1">
    <source>
        <dbReference type="EMBL" id="KAI5665959.1"/>
    </source>
</evidence>
<gene>
    <name evidence="1" type="ORF">M9H77_15812</name>
</gene>
<dbReference type="Proteomes" id="UP001060085">
    <property type="component" value="Linkage Group LG04"/>
</dbReference>
<proteinExistence type="predicted"/>